<accession>A0ACB9G1M1</accession>
<comment type="caution">
    <text evidence="1">The sequence shown here is derived from an EMBL/GenBank/DDBJ whole genome shotgun (WGS) entry which is preliminary data.</text>
</comment>
<reference evidence="1 2" key="2">
    <citation type="journal article" date="2022" name="Mol. Ecol. Resour.">
        <title>The genomes of chicory, endive, great burdock and yacon provide insights into Asteraceae paleo-polyploidization history and plant inulin production.</title>
        <authorList>
            <person name="Fan W."/>
            <person name="Wang S."/>
            <person name="Wang H."/>
            <person name="Wang A."/>
            <person name="Jiang F."/>
            <person name="Liu H."/>
            <person name="Zhao H."/>
            <person name="Xu D."/>
            <person name="Zhang Y."/>
        </authorList>
    </citation>
    <scope>NUCLEOTIDE SEQUENCE [LARGE SCALE GENOMIC DNA]</scope>
    <source>
        <strain evidence="2">cv. Yunnan</strain>
        <tissue evidence="1">Leaves</tissue>
    </source>
</reference>
<sequence length="105" mass="12072">MTVLSMTLILSRNTIKEWPSAILEFHQMGFKLLQSSQLFVFQFSVCIHDASSPGDVLRKILYASVFLYGEGSWQHQRWKQEPGLILSYEEVGFAPDGFPILYRIS</sequence>
<proteinExistence type="predicted"/>
<organism evidence="1 2">
    <name type="scientific">Smallanthus sonchifolius</name>
    <dbReference type="NCBI Taxonomy" id="185202"/>
    <lineage>
        <taxon>Eukaryota</taxon>
        <taxon>Viridiplantae</taxon>
        <taxon>Streptophyta</taxon>
        <taxon>Embryophyta</taxon>
        <taxon>Tracheophyta</taxon>
        <taxon>Spermatophyta</taxon>
        <taxon>Magnoliopsida</taxon>
        <taxon>eudicotyledons</taxon>
        <taxon>Gunneridae</taxon>
        <taxon>Pentapetalae</taxon>
        <taxon>asterids</taxon>
        <taxon>campanulids</taxon>
        <taxon>Asterales</taxon>
        <taxon>Asteraceae</taxon>
        <taxon>Asteroideae</taxon>
        <taxon>Heliantheae alliance</taxon>
        <taxon>Millerieae</taxon>
        <taxon>Smallanthus</taxon>
    </lineage>
</organism>
<name>A0ACB9G1M1_9ASTR</name>
<dbReference type="Proteomes" id="UP001056120">
    <property type="component" value="Linkage Group LG15"/>
</dbReference>
<protein>
    <submittedName>
        <fullName evidence="1">Uncharacterized protein</fullName>
    </submittedName>
</protein>
<reference evidence="2" key="1">
    <citation type="journal article" date="2022" name="Mol. Ecol. Resour.">
        <title>The genomes of chicory, endive, great burdock and yacon provide insights into Asteraceae palaeo-polyploidization history and plant inulin production.</title>
        <authorList>
            <person name="Fan W."/>
            <person name="Wang S."/>
            <person name="Wang H."/>
            <person name="Wang A."/>
            <person name="Jiang F."/>
            <person name="Liu H."/>
            <person name="Zhao H."/>
            <person name="Xu D."/>
            <person name="Zhang Y."/>
        </authorList>
    </citation>
    <scope>NUCLEOTIDE SEQUENCE [LARGE SCALE GENOMIC DNA]</scope>
    <source>
        <strain evidence="2">cv. Yunnan</strain>
    </source>
</reference>
<gene>
    <name evidence="1" type="ORF">L1987_46764</name>
</gene>
<evidence type="ECO:0000313" key="1">
    <source>
        <dbReference type="EMBL" id="KAI3776971.1"/>
    </source>
</evidence>
<keyword evidence="2" id="KW-1185">Reference proteome</keyword>
<evidence type="ECO:0000313" key="2">
    <source>
        <dbReference type="Proteomes" id="UP001056120"/>
    </source>
</evidence>
<dbReference type="EMBL" id="CM042032">
    <property type="protein sequence ID" value="KAI3776971.1"/>
    <property type="molecule type" value="Genomic_DNA"/>
</dbReference>